<evidence type="ECO:0000256" key="2">
    <source>
        <dbReference type="SAM" id="Phobius"/>
    </source>
</evidence>
<dbReference type="AlphaFoldDB" id="A0A315V7M1"/>
<evidence type="ECO:0000313" key="4">
    <source>
        <dbReference type="EMBL" id="PWA18789.1"/>
    </source>
</evidence>
<protein>
    <recommendedName>
        <fullName evidence="3">PXA domain-containing protein</fullName>
    </recommendedName>
</protein>
<keyword evidence="2" id="KW-0812">Transmembrane</keyword>
<organism evidence="4 5">
    <name type="scientific">Gambusia affinis</name>
    <name type="common">Western mosquitofish</name>
    <name type="synonym">Heterandria affinis</name>
    <dbReference type="NCBI Taxonomy" id="33528"/>
    <lineage>
        <taxon>Eukaryota</taxon>
        <taxon>Metazoa</taxon>
        <taxon>Chordata</taxon>
        <taxon>Craniata</taxon>
        <taxon>Vertebrata</taxon>
        <taxon>Euteleostomi</taxon>
        <taxon>Actinopterygii</taxon>
        <taxon>Neopterygii</taxon>
        <taxon>Teleostei</taxon>
        <taxon>Neoteleostei</taxon>
        <taxon>Acanthomorphata</taxon>
        <taxon>Ovalentaria</taxon>
        <taxon>Atherinomorphae</taxon>
        <taxon>Cyprinodontiformes</taxon>
        <taxon>Poeciliidae</taxon>
        <taxon>Poeciliinae</taxon>
        <taxon>Gambusia</taxon>
    </lineage>
</organism>
<feature type="domain" description="PXA" evidence="3">
    <location>
        <begin position="90"/>
        <end position="238"/>
    </location>
</feature>
<gene>
    <name evidence="4" type="ORF">CCH79_00005636</name>
</gene>
<feature type="non-terminal residue" evidence="4">
    <location>
        <position position="289"/>
    </location>
</feature>
<dbReference type="PANTHER" id="PTHR22775:SF48">
    <property type="entry name" value="SORTING NEXIN-25"/>
    <property type="match status" value="1"/>
</dbReference>
<dbReference type="EMBL" id="NHOQ01002284">
    <property type="protein sequence ID" value="PWA18789.1"/>
    <property type="molecule type" value="Genomic_DNA"/>
</dbReference>
<feature type="transmembrane region" description="Helical" evidence="2">
    <location>
        <begin position="25"/>
        <end position="42"/>
    </location>
</feature>
<keyword evidence="2" id="KW-1133">Transmembrane helix</keyword>
<keyword evidence="5" id="KW-1185">Reference proteome</keyword>
<dbReference type="PANTHER" id="PTHR22775">
    <property type="entry name" value="SORTING NEXIN"/>
    <property type="match status" value="1"/>
</dbReference>
<evidence type="ECO:0000259" key="3">
    <source>
        <dbReference type="Pfam" id="PF02194"/>
    </source>
</evidence>
<dbReference type="Proteomes" id="UP000250572">
    <property type="component" value="Unassembled WGS sequence"/>
</dbReference>
<feature type="region of interest" description="Disordered" evidence="1">
    <location>
        <begin position="254"/>
        <end position="278"/>
    </location>
</feature>
<comment type="caution">
    <text evidence="4">The sequence shown here is derived from an EMBL/GenBank/DDBJ whole genome shotgun (WGS) entry which is preliminary data.</text>
</comment>
<dbReference type="GO" id="GO:0035091">
    <property type="term" value="F:phosphatidylinositol binding"/>
    <property type="evidence" value="ECO:0007669"/>
    <property type="project" value="TreeGrafter"/>
</dbReference>
<reference evidence="4 5" key="1">
    <citation type="journal article" date="2018" name="G3 (Bethesda)">
        <title>A High-Quality Reference Genome for the Invasive Mosquitofish Gambusia affinis Using a Chicago Library.</title>
        <authorList>
            <person name="Hoffberg S.L."/>
            <person name="Troendle N.J."/>
            <person name="Glenn T.C."/>
            <person name="Mahmud O."/>
            <person name="Louha S."/>
            <person name="Chalopin D."/>
            <person name="Bennetzen J.L."/>
            <person name="Mauricio R."/>
        </authorList>
    </citation>
    <scope>NUCLEOTIDE SEQUENCE [LARGE SCALE GENOMIC DNA]</scope>
    <source>
        <strain evidence="4">NE01/NJP1002.9</strain>
        <tissue evidence="4">Muscle</tissue>
    </source>
</reference>
<name>A0A315V7M1_GAMAF</name>
<evidence type="ECO:0000313" key="5">
    <source>
        <dbReference type="Proteomes" id="UP000250572"/>
    </source>
</evidence>
<evidence type="ECO:0000256" key="1">
    <source>
        <dbReference type="SAM" id="MobiDB-lite"/>
    </source>
</evidence>
<keyword evidence="2" id="KW-0472">Membrane</keyword>
<dbReference type="GO" id="GO:0005768">
    <property type="term" value="C:endosome"/>
    <property type="evidence" value="ECO:0007669"/>
    <property type="project" value="TreeGrafter"/>
</dbReference>
<dbReference type="Pfam" id="PF02194">
    <property type="entry name" value="PXA"/>
    <property type="match status" value="1"/>
</dbReference>
<dbReference type="InterPro" id="IPR003114">
    <property type="entry name" value="Phox_assoc"/>
</dbReference>
<proteinExistence type="predicted"/>
<accession>A0A315V7M1</accession>
<sequence length="289" mass="33476">MYLWRLSIAVSLGLVWYFSDCGRTIIQYVICFVFWVSTPLLFGSNRRENSTQTDEETKEHPLEEYVEEESFEQIDMRNLEQKIPLTSQCPHVKKSLQQVFECAYAQLVLPWYAVPEPCEQQPLHKVLSRDFDFVIDRIIERARDFDVCQAMVDCIRILTQHLHDVKQSNRDPLFSAASLEMALLRELSDSLVRSLFPQSVWGQEINRCALNEIIALKGLGLIVNWFSDPDNLNQLVVNQLDRVALKTSAEELRVSDPDHASVSSREGEGDEEGSEEFAWSREFNRCCRH</sequence>